<reference evidence="1 2" key="1">
    <citation type="submission" date="2015-04" db="EMBL/GenBank/DDBJ databases">
        <title>Lasius niger genome sequencing.</title>
        <authorList>
            <person name="Konorov E.A."/>
            <person name="Nikitin M.A."/>
            <person name="Kirill M.V."/>
            <person name="Chang P."/>
        </authorList>
    </citation>
    <scope>NUCLEOTIDE SEQUENCE [LARGE SCALE GENOMIC DNA]</scope>
    <source>
        <tissue evidence="1">Whole</tissue>
    </source>
</reference>
<gene>
    <name evidence="1" type="ORF">RF55_10993</name>
</gene>
<keyword evidence="2" id="KW-1185">Reference proteome</keyword>
<dbReference type="AlphaFoldDB" id="A0A0J7KGP5"/>
<dbReference type="EMBL" id="LBMM01007830">
    <property type="protein sequence ID" value="KMQ89386.1"/>
    <property type="molecule type" value="Genomic_DNA"/>
</dbReference>
<proteinExistence type="predicted"/>
<sequence>MEEVVASLQEVDTELQQLVQESAQILPDKERLQLQRETYRDGILAEVVDRLQNNWLKSDFTDKVMMLFYRRRDHLFVVTRLWFWIIKL</sequence>
<dbReference type="Proteomes" id="UP000036403">
    <property type="component" value="Unassembled WGS sequence"/>
</dbReference>
<evidence type="ECO:0000313" key="2">
    <source>
        <dbReference type="Proteomes" id="UP000036403"/>
    </source>
</evidence>
<dbReference type="PaxDb" id="67767-A0A0J7KGP5"/>
<name>A0A0J7KGP5_LASNI</name>
<protein>
    <submittedName>
        <fullName evidence="1">Spc7 kinetochore protein</fullName>
    </submittedName>
</protein>
<comment type="caution">
    <text evidence="1">The sequence shown here is derived from an EMBL/GenBank/DDBJ whole genome shotgun (WGS) entry which is preliminary data.</text>
</comment>
<organism evidence="1 2">
    <name type="scientific">Lasius niger</name>
    <name type="common">Black garden ant</name>
    <dbReference type="NCBI Taxonomy" id="67767"/>
    <lineage>
        <taxon>Eukaryota</taxon>
        <taxon>Metazoa</taxon>
        <taxon>Ecdysozoa</taxon>
        <taxon>Arthropoda</taxon>
        <taxon>Hexapoda</taxon>
        <taxon>Insecta</taxon>
        <taxon>Pterygota</taxon>
        <taxon>Neoptera</taxon>
        <taxon>Endopterygota</taxon>
        <taxon>Hymenoptera</taxon>
        <taxon>Apocrita</taxon>
        <taxon>Aculeata</taxon>
        <taxon>Formicoidea</taxon>
        <taxon>Formicidae</taxon>
        <taxon>Formicinae</taxon>
        <taxon>Lasius</taxon>
        <taxon>Lasius</taxon>
    </lineage>
</organism>
<accession>A0A0J7KGP5</accession>
<evidence type="ECO:0000313" key="1">
    <source>
        <dbReference type="EMBL" id="KMQ89386.1"/>
    </source>
</evidence>